<name>A0ABR0ENP3_ZASCE</name>
<proteinExistence type="predicted"/>
<organism evidence="4 5">
    <name type="scientific">Zasmidium cellare</name>
    <name type="common">Wine cellar mold</name>
    <name type="synonym">Racodium cellare</name>
    <dbReference type="NCBI Taxonomy" id="395010"/>
    <lineage>
        <taxon>Eukaryota</taxon>
        <taxon>Fungi</taxon>
        <taxon>Dikarya</taxon>
        <taxon>Ascomycota</taxon>
        <taxon>Pezizomycotina</taxon>
        <taxon>Dothideomycetes</taxon>
        <taxon>Dothideomycetidae</taxon>
        <taxon>Mycosphaerellales</taxon>
        <taxon>Mycosphaerellaceae</taxon>
        <taxon>Zasmidium</taxon>
    </lineage>
</organism>
<evidence type="ECO:0000256" key="3">
    <source>
        <dbReference type="SAM" id="SignalP"/>
    </source>
</evidence>
<keyword evidence="2" id="KW-1133">Transmembrane helix</keyword>
<feature type="region of interest" description="Disordered" evidence="1">
    <location>
        <begin position="397"/>
        <end position="440"/>
    </location>
</feature>
<feature type="transmembrane region" description="Helical" evidence="2">
    <location>
        <begin position="125"/>
        <end position="146"/>
    </location>
</feature>
<evidence type="ECO:0000313" key="4">
    <source>
        <dbReference type="EMBL" id="KAK4502803.1"/>
    </source>
</evidence>
<feature type="transmembrane region" description="Helical" evidence="2">
    <location>
        <begin position="200"/>
        <end position="227"/>
    </location>
</feature>
<keyword evidence="3" id="KW-0732">Signal</keyword>
<feature type="transmembrane region" description="Helical" evidence="2">
    <location>
        <begin position="44"/>
        <end position="64"/>
    </location>
</feature>
<sequence>MSQQVTGMTAFWAVLALALNAMARPSFASKMLYDQDTSSESALITHLSSPIVCLVDCLFELMVLGRTAWRLCCKPQADSLPGQAPSPTTHKPKHDSIAVRTVLFILGGLPQAVKMSSMRGIPLTQTLSAVFLASTVLATISELLSARTEVEKKAISSWLRENRQTSDLLRASVFLAHGFMAATAWHIISSKLVLHRDTPGIIWVDIALFTGSISALVGLLITLAWILGVLLAPMAFVRLFKVLVSPTMACLPFVLLFSYPRKLLEAGDRARDGKQKDTTLISMVWDTVPLLLLAASGSYILAAALVRVKNSLTRARTDALPSSHDSEPQSQVNAQSPPPPMPGEGSATSSSDAQEKSDVHPVQDLLKTGTITLLLPIRGYLERTDDKNNQVSAADLSQQNATATETVYPHPQQDAQPQFTTQTISSNSTPESSTQKRTKNRYRVSDTHWNWLLVGYSFWNFRDKIPAAYRHIWKNTASPLSTKIPACLSLSWEILKLFAFQSIWFAGFAIVNVFDVSPIDRFCGRIARKVDAGTGKVWFAIFNLATAACYYAVAFDGTGTVNPGWTGVLGRR</sequence>
<comment type="caution">
    <text evidence="4">The sequence shown here is derived from an EMBL/GenBank/DDBJ whole genome shotgun (WGS) entry which is preliminary data.</text>
</comment>
<feature type="transmembrane region" description="Helical" evidence="2">
    <location>
        <begin position="280"/>
        <end position="306"/>
    </location>
</feature>
<keyword evidence="2" id="KW-0472">Membrane</keyword>
<keyword evidence="2" id="KW-0812">Transmembrane</keyword>
<keyword evidence="5" id="KW-1185">Reference proteome</keyword>
<feature type="transmembrane region" description="Helical" evidence="2">
    <location>
        <begin position="97"/>
        <end position="113"/>
    </location>
</feature>
<feature type="signal peptide" evidence="3">
    <location>
        <begin position="1"/>
        <end position="28"/>
    </location>
</feature>
<feature type="transmembrane region" description="Helical" evidence="2">
    <location>
        <begin position="167"/>
        <end position="188"/>
    </location>
</feature>
<dbReference type="EMBL" id="JAXOVC010000004">
    <property type="protein sequence ID" value="KAK4502803.1"/>
    <property type="molecule type" value="Genomic_DNA"/>
</dbReference>
<feature type="compositionally biased region" description="Polar residues" evidence="1">
    <location>
        <begin position="413"/>
        <end position="435"/>
    </location>
</feature>
<feature type="region of interest" description="Disordered" evidence="1">
    <location>
        <begin position="316"/>
        <end position="362"/>
    </location>
</feature>
<feature type="transmembrane region" description="Helical" evidence="2">
    <location>
        <begin position="239"/>
        <end position="260"/>
    </location>
</feature>
<evidence type="ECO:0000256" key="1">
    <source>
        <dbReference type="SAM" id="MobiDB-lite"/>
    </source>
</evidence>
<dbReference type="Proteomes" id="UP001305779">
    <property type="component" value="Unassembled WGS sequence"/>
</dbReference>
<evidence type="ECO:0000313" key="5">
    <source>
        <dbReference type="Proteomes" id="UP001305779"/>
    </source>
</evidence>
<gene>
    <name evidence="4" type="ORF">PRZ48_006229</name>
</gene>
<accession>A0ABR0ENP3</accession>
<feature type="chain" id="PRO_5046733271" evidence="3">
    <location>
        <begin position="29"/>
        <end position="572"/>
    </location>
</feature>
<reference evidence="4 5" key="1">
    <citation type="journal article" date="2023" name="G3 (Bethesda)">
        <title>A chromosome-level genome assembly of Zasmidium syzygii isolated from banana leaves.</title>
        <authorList>
            <person name="van Westerhoven A.C."/>
            <person name="Mehrabi R."/>
            <person name="Talebi R."/>
            <person name="Steentjes M.B.F."/>
            <person name="Corcolon B."/>
            <person name="Chong P.A."/>
            <person name="Kema G.H.J."/>
            <person name="Seidl M.F."/>
        </authorList>
    </citation>
    <scope>NUCLEOTIDE SEQUENCE [LARGE SCALE GENOMIC DNA]</scope>
    <source>
        <strain evidence="4 5">P124</strain>
    </source>
</reference>
<protein>
    <submittedName>
        <fullName evidence="4">Uncharacterized protein</fullName>
    </submittedName>
</protein>
<evidence type="ECO:0000256" key="2">
    <source>
        <dbReference type="SAM" id="Phobius"/>
    </source>
</evidence>